<protein>
    <submittedName>
        <fullName evidence="1">Uncharacterized protein</fullName>
    </submittedName>
</protein>
<sequence>MVSVDIELDVVGKIIIDSGDNVQSLNIASVGIANGGITHVELASSAELIDVEAANNHTTVEEAIVLVGDVAVSTEDFPPLQSPDMVKGRGKGNKGSFATFVGSKNKFEVLAGADNEIDEPRKPRNASLGVAALLQEIKVKKACKVKIKGSEAIGFTLGA</sequence>
<dbReference type="EMBL" id="JBBPBN010000012">
    <property type="protein sequence ID" value="KAK9027930.1"/>
    <property type="molecule type" value="Genomic_DNA"/>
</dbReference>
<evidence type="ECO:0000313" key="2">
    <source>
        <dbReference type="Proteomes" id="UP001396334"/>
    </source>
</evidence>
<reference evidence="1 2" key="1">
    <citation type="journal article" date="2024" name="G3 (Bethesda)">
        <title>Genome assembly of Hibiscus sabdariffa L. provides insights into metabolisms of medicinal natural products.</title>
        <authorList>
            <person name="Kim T."/>
        </authorList>
    </citation>
    <scope>NUCLEOTIDE SEQUENCE [LARGE SCALE GENOMIC DNA]</scope>
    <source>
        <strain evidence="1">TK-2024</strain>
        <tissue evidence="1">Old leaves</tissue>
    </source>
</reference>
<gene>
    <name evidence="1" type="ORF">V6N11_067751</name>
</gene>
<comment type="caution">
    <text evidence="1">The sequence shown here is derived from an EMBL/GenBank/DDBJ whole genome shotgun (WGS) entry which is preliminary data.</text>
</comment>
<proteinExistence type="predicted"/>
<organism evidence="1 2">
    <name type="scientific">Hibiscus sabdariffa</name>
    <name type="common">roselle</name>
    <dbReference type="NCBI Taxonomy" id="183260"/>
    <lineage>
        <taxon>Eukaryota</taxon>
        <taxon>Viridiplantae</taxon>
        <taxon>Streptophyta</taxon>
        <taxon>Embryophyta</taxon>
        <taxon>Tracheophyta</taxon>
        <taxon>Spermatophyta</taxon>
        <taxon>Magnoliopsida</taxon>
        <taxon>eudicotyledons</taxon>
        <taxon>Gunneridae</taxon>
        <taxon>Pentapetalae</taxon>
        <taxon>rosids</taxon>
        <taxon>malvids</taxon>
        <taxon>Malvales</taxon>
        <taxon>Malvaceae</taxon>
        <taxon>Malvoideae</taxon>
        <taxon>Hibiscus</taxon>
    </lineage>
</organism>
<name>A0ABR2SRR2_9ROSI</name>
<accession>A0ABR2SRR2</accession>
<keyword evidence="2" id="KW-1185">Reference proteome</keyword>
<dbReference type="Proteomes" id="UP001396334">
    <property type="component" value="Unassembled WGS sequence"/>
</dbReference>
<evidence type="ECO:0000313" key="1">
    <source>
        <dbReference type="EMBL" id="KAK9027930.1"/>
    </source>
</evidence>